<dbReference type="PANTHER" id="PTHR31585:SF5">
    <property type="entry name" value="RNA-BINDING S4 DOMAIN-CONTAINING PROTEIN"/>
    <property type="match status" value="1"/>
</dbReference>
<feature type="transmembrane region" description="Helical" evidence="7">
    <location>
        <begin position="86"/>
        <end position="104"/>
    </location>
</feature>
<reference evidence="8 9" key="1">
    <citation type="journal article" date="2006" name="Science">
        <title>Phytophthora genome sequences uncover evolutionary origins and mechanisms of pathogenesis.</title>
        <authorList>
            <person name="Tyler B.M."/>
            <person name="Tripathy S."/>
            <person name="Zhang X."/>
            <person name="Dehal P."/>
            <person name="Jiang R.H."/>
            <person name="Aerts A."/>
            <person name="Arredondo F.D."/>
            <person name="Baxter L."/>
            <person name="Bensasson D."/>
            <person name="Beynon J.L."/>
            <person name="Chapman J."/>
            <person name="Damasceno C.M."/>
            <person name="Dorrance A.E."/>
            <person name="Dou D."/>
            <person name="Dickerman A.W."/>
            <person name="Dubchak I.L."/>
            <person name="Garbelotto M."/>
            <person name="Gijzen M."/>
            <person name="Gordon S.G."/>
            <person name="Govers F."/>
            <person name="Grunwald N.J."/>
            <person name="Huang W."/>
            <person name="Ivors K.L."/>
            <person name="Jones R.W."/>
            <person name="Kamoun S."/>
            <person name="Krampis K."/>
            <person name="Lamour K.H."/>
            <person name="Lee M.K."/>
            <person name="McDonald W.H."/>
            <person name="Medina M."/>
            <person name="Meijer H.J."/>
            <person name="Nordberg E.K."/>
            <person name="Maclean D.J."/>
            <person name="Ospina-Giraldo M.D."/>
            <person name="Morris P.F."/>
            <person name="Phuntumart V."/>
            <person name="Putnam N.H."/>
            <person name="Rash S."/>
            <person name="Rose J.K."/>
            <person name="Sakihama Y."/>
            <person name="Salamov A.A."/>
            <person name="Savidor A."/>
            <person name="Scheuring C.F."/>
            <person name="Smith B.M."/>
            <person name="Sobral B.W."/>
            <person name="Terry A."/>
            <person name="Torto-Alalibo T.A."/>
            <person name="Win J."/>
            <person name="Xu Z."/>
            <person name="Zhang H."/>
            <person name="Grigoriev I.V."/>
            <person name="Rokhsar D.S."/>
            <person name="Boore J.L."/>
        </authorList>
    </citation>
    <scope>NUCLEOTIDE SEQUENCE [LARGE SCALE GENOMIC DNA]</scope>
    <source>
        <strain evidence="8 9">P6497</strain>
    </source>
</reference>
<organism evidence="8 9">
    <name type="scientific">Phytophthora sojae (strain P6497)</name>
    <name type="common">Soybean stem and root rot agent</name>
    <name type="synonym">Phytophthora megasperma f. sp. glycines</name>
    <dbReference type="NCBI Taxonomy" id="1094619"/>
    <lineage>
        <taxon>Eukaryota</taxon>
        <taxon>Sar</taxon>
        <taxon>Stramenopiles</taxon>
        <taxon>Oomycota</taxon>
        <taxon>Peronosporomycetes</taxon>
        <taxon>Peronosporales</taxon>
        <taxon>Peronosporaceae</taxon>
        <taxon>Phytophthora</taxon>
    </lineage>
</organism>
<keyword evidence="5 7" id="KW-1133">Transmembrane helix</keyword>
<dbReference type="GeneID" id="20658727"/>
<evidence type="ECO:0000256" key="2">
    <source>
        <dbReference type="ARBA" id="ARBA00007015"/>
    </source>
</evidence>
<feature type="transmembrane region" description="Helical" evidence="7">
    <location>
        <begin position="59"/>
        <end position="80"/>
    </location>
</feature>
<dbReference type="RefSeq" id="XP_009528209.1">
    <property type="nucleotide sequence ID" value="XM_009529914.1"/>
</dbReference>
<gene>
    <name evidence="8" type="ORF">PHYSODRAFT_507223</name>
</gene>
<keyword evidence="6 7" id="KW-0472">Membrane</keyword>
<dbReference type="Gene3D" id="1.20.1250.20">
    <property type="entry name" value="MFS general substrate transporter like domains"/>
    <property type="match status" value="1"/>
</dbReference>
<dbReference type="InterPro" id="IPR039309">
    <property type="entry name" value="BT1"/>
</dbReference>
<feature type="transmembrane region" description="Helical" evidence="7">
    <location>
        <begin position="434"/>
        <end position="453"/>
    </location>
</feature>
<sequence length="559" mass="60736">MKRSNVAETVDRVSSTCLKEAYHEYQNVKAPPSPPGLEAGALREGGAPNLFTEQHIGLVLQYAAVGLVYGTLPSTIYPFMQAYLNASGAQVLTASTLVVLPWSFKVFYGALSDCFPICGYRRRPYMIIGWTICVAMLLTMGCIRVGKPYFSDPSDRDISPSDYTPEIEARLNRDAASEGGIYVLLMMFAAFGYVLSDVCADGVVVELAQREPLAERGRTQSTIYATRTFAAAIGQILTGVAFNGEEYGGSFDFSLSFPQLMLLLAACTAPILPVTWLYIEESPKPPVSFSKYVRDFWKAMKTRAVYQVAFYSFFSGIFASFSYTAGSPIQLYMVGVTPINNTISDIIGSAVFMGGIVLTGKYGLAWNWRTMTVLTGVAVIAVDAVCTFLTVWNVVRNQWFWLGLPIAVNVPAGINFLIGTFATVELAGEGHEGAMYGLLTTVANLASPFAATLTKTVDNALWDLSNERVKVDDYAVRRDITEAVLLMYGMSALSWLFLFLLPRQKQETQELKRSGGSSALLGALTVGYLCFALVWSVTMNILGIVSSTSCLVVAGGSGC</sequence>
<evidence type="ECO:0000256" key="5">
    <source>
        <dbReference type="ARBA" id="ARBA00022989"/>
    </source>
</evidence>
<dbReference type="AlphaFoldDB" id="G4ZJX8"/>
<protein>
    <recommendedName>
        <fullName evidence="10">Folate-Biopterin Transporter (FBT) family</fullName>
    </recommendedName>
</protein>
<keyword evidence="9" id="KW-1185">Reference proteome</keyword>
<feature type="transmembrane region" description="Helical" evidence="7">
    <location>
        <begin position="256"/>
        <end position="279"/>
    </location>
</feature>
<name>G4ZJX8_PHYSP</name>
<comment type="similarity">
    <text evidence="2">Belongs to the major facilitator superfamily. Folate-biopterin transporter (TC 2.A.71) family.</text>
</comment>
<feature type="transmembrane region" description="Helical" evidence="7">
    <location>
        <begin position="224"/>
        <end position="244"/>
    </location>
</feature>
<evidence type="ECO:0008006" key="10">
    <source>
        <dbReference type="Google" id="ProtNLM"/>
    </source>
</evidence>
<feature type="transmembrane region" description="Helical" evidence="7">
    <location>
        <begin position="371"/>
        <end position="392"/>
    </location>
</feature>
<dbReference type="PANTHER" id="PTHR31585">
    <property type="entry name" value="FOLATE-BIOPTERIN TRANSPORTER 1, CHLOROPLASTIC"/>
    <property type="match status" value="1"/>
</dbReference>
<dbReference type="InParanoid" id="G4ZJX8"/>
<dbReference type="Proteomes" id="UP000002640">
    <property type="component" value="Unassembled WGS sequence"/>
</dbReference>
<feature type="transmembrane region" description="Helical" evidence="7">
    <location>
        <begin position="483"/>
        <end position="501"/>
    </location>
</feature>
<evidence type="ECO:0000313" key="9">
    <source>
        <dbReference type="Proteomes" id="UP000002640"/>
    </source>
</evidence>
<feature type="transmembrane region" description="Helical" evidence="7">
    <location>
        <begin position="181"/>
        <end position="204"/>
    </location>
</feature>
<keyword evidence="4 7" id="KW-0812">Transmembrane</keyword>
<proteinExistence type="inferred from homology"/>
<feature type="transmembrane region" description="Helical" evidence="7">
    <location>
        <begin position="346"/>
        <end position="364"/>
    </location>
</feature>
<evidence type="ECO:0000256" key="7">
    <source>
        <dbReference type="SAM" id="Phobius"/>
    </source>
</evidence>
<evidence type="ECO:0000256" key="6">
    <source>
        <dbReference type="ARBA" id="ARBA00023136"/>
    </source>
</evidence>
<evidence type="ECO:0000313" key="8">
    <source>
        <dbReference type="EMBL" id="EGZ14460.1"/>
    </source>
</evidence>
<dbReference type="GO" id="GO:0016020">
    <property type="term" value="C:membrane"/>
    <property type="evidence" value="ECO:0007669"/>
    <property type="project" value="UniProtKB-SubCell"/>
</dbReference>
<feature type="transmembrane region" description="Helical" evidence="7">
    <location>
        <begin position="398"/>
        <end position="422"/>
    </location>
</feature>
<evidence type="ECO:0000256" key="3">
    <source>
        <dbReference type="ARBA" id="ARBA00022448"/>
    </source>
</evidence>
<accession>G4ZJX8</accession>
<comment type="subcellular location">
    <subcellularLocation>
        <location evidence="1">Membrane</location>
        <topology evidence="1">Multi-pass membrane protein</topology>
    </subcellularLocation>
</comment>
<feature type="transmembrane region" description="Helical" evidence="7">
    <location>
        <begin position="304"/>
        <end position="326"/>
    </location>
</feature>
<feature type="transmembrane region" description="Helical" evidence="7">
    <location>
        <begin position="521"/>
        <end position="542"/>
    </location>
</feature>
<dbReference type="Pfam" id="PF03092">
    <property type="entry name" value="BT1"/>
    <property type="match status" value="2"/>
</dbReference>
<keyword evidence="3" id="KW-0813">Transport</keyword>
<evidence type="ECO:0000256" key="4">
    <source>
        <dbReference type="ARBA" id="ARBA00022692"/>
    </source>
</evidence>
<dbReference type="InterPro" id="IPR036259">
    <property type="entry name" value="MFS_trans_sf"/>
</dbReference>
<dbReference type="OMA" id="ATRTICT"/>
<dbReference type="EMBL" id="JH159155">
    <property type="protein sequence ID" value="EGZ14460.1"/>
    <property type="molecule type" value="Genomic_DNA"/>
</dbReference>
<dbReference type="KEGG" id="psoj:PHYSODRAFT_507223"/>
<evidence type="ECO:0000256" key="1">
    <source>
        <dbReference type="ARBA" id="ARBA00004141"/>
    </source>
</evidence>
<feature type="transmembrane region" description="Helical" evidence="7">
    <location>
        <begin position="125"/>
        <end position="146"/>
    </location>
</feature>
<dbReference type="SUPFAM" id="SSF103473">
    <property type="entry name" value="MFS general substrate transporter"/>
    <property type="match status" value="1"/>
</dbReference>